<name>A0A2R4M6C0_9RHOB</name>
<dbReference type="AlphaFoldDB" id="A0A2R4M6C0"/>
<sequence>MKLARYGERGAEKPALVDKDGNLRDLSAHVSDIAGEILTRLDDLKSIDPETLPLISGKPRLGAYGGR</sequence>
<dbReference type="OrthoDB" id="9997528at2"/>
<protein>
    <recommendedName>
        <fullName evidence="3">2-hydroxyhepta-2,4-diene-1,7-dioate isomerase</fullName>
    </recommendedName>
</protein>
<dbReference type="Proteomes" id="UP000241447">
    <property type="component" value="Chromosome"/>
</dbReference>
<dbReference type="RefSeq" id="WP_107721579.1">
    <property type="nucleotide sequence ID" value="NZ_CP028475.1"/>
</dbReference>
<evidence type="ECO:0000313" key="2">
    <source>
        <dbReference type="Proteomes" id="UP000241447"/>
    </source>
</evidence>
<evidence type="ECO:0000313" key="1">
    <source>
        <dbReference type="EMBL" id="AVW92678.1"/>
    </source>
</evidence>
<dbReference type="EMBL" id="CP028475">
    <property type="protein sequence ID" value="AVW92678.1"/>
    <property type="molecule type" value="Genomic_DNA"/>
</dbReference>
<reference evidence="1 2" key="1">
    <citation type="submission" date="2018-03" db="EMBL/GenBank/DDBJ databases">
        <title>The Complete Genome of Celeribacter baekdonensis strain LH4, a Thiosulfate-Oxidizing Alphaproteobacterium Isolated from Gulf of Mexico Continental Slope Sediments.</title>
        <authorList>
            <person name="Flood B.E."/>
            <person name="Bailey J.V."/>
            <person name="Leprich D."/>
        </authorList>
    </citation>
    <scope>NUCLEOTIDE SEQUENCE [LARGE SCALE GENOMIC DNA]</scope>
    <source>
        <strain evidence="1 2">LH4</strain>
    </source>
</reference>
<proteinExistence type="predicted"/>
<dbReference type="KEGG" id="cbak:DA792_17580"/>
<gene>
    <name evidence="1" type="ORF">DA792_17580</name>
</gene>
<accession>A0A2R4M6C0</accession>
<evidence type="ECO:0008006" key="3">
    <source>
        <dbReference type="Google" id="ProtNLM"/>
    </source>
</evidence>
<organism evidence="1 2">
    <name type="scientific">Celeribacter baekdonensis</name>
    <dbReference type="NCBI Taxonomy" id="875171"/>
    <lineage>
        <taxon>Bacteria</taxon>
        <taxon>Pseudomonadati</taxon>
        <taxon>Pseudomonadota</taxon>
        <taxon>Alphaproteobacteria</taxon>
        <taxon>Rhodobacterales</taxon>
        <taxon>Roseobacteraceae</taxon>
        <taxon>Celeribacter</taxon>
    </lineage>
</organism>